<dbReference type="AlphaFoldDB" id="A0A2T0FLM1"/>
<dbReference type="EC" id="3.5.2.3" evidence="4"/>
<dbReference type="NCBIfam" id="TIGR00856">
    <property type="entry name" value="pyrC_dimer"/>
    <property type="match status" value="1"/>
</dbReference>
<keyword evidence="7" id="KW-0862">Zinc</keyword>
<name>A0A2T0FLM1_9ASCO</name>
<dbReference type="PIRSF" id="PIRSF001237">
    <property type="entry name" value="DHOdimr"/>
    <property type="match status" value="1"/>
</dbReference>
<reference evidence="10 11" key="1">
    <citation type="submission" date="2017-04" db="EMBL/GenBank/DDBJ databases">
        <title>Genome sequencing of [Candida] sorbophila.</title>
        <authorList>
            <person name="Ahn J.O."/>
        </authorList>
    </citation>
    <scope>NUCLEOTIDE SEQUENCE [LARGE SCALE GENOMIC DNA]</scope>
    <source>
        <strain evidence="10 11">DS02</strain>
    </source>
</reference>
<evidence type="ECO:0000313" key="11">
    <source>
        <dbReference type="Proteomes" id="UP000238350"/>
    </source>
</evidence>
<keyword evidence="5" id="KW-0479">Metal-binding</keyword>
<dbReference type="InterPro" id="IPR006680">
    <property type="entry name" value="Amidohydro-rel"/>
</dbReference>
<evidence type="ECO:0000256" key="8">
    <source>
        <dbReference type="ARBA" id="ARBA00022975"/>
    </source>
</evidence>
<dbReference type="SUPFAM" id="SSF51556">
    <property type="entry name" value="Metallo-dependent hydrolases"/>
    <property type="match status" value="1"/>
</dbReference>
<evidence type="ECO:0000256" key="3">
    <source>
        <dbReference type="ARBA" id="ARBA00005631"/>
    </source>
</evidence>
<evidence type="ECO:0000256" key="7">
    <source>
        <dbReference type="ARBA" id="ARBA00022833"/>
    </source>
</evidence>
<dbReference type="InterPro" id="IPR032466">
    <property type="entry name" value="Metal_Hydrolase"/>
</dbReference>
<dbReference type="GO" id="GO:0044205">
    <property type="term" value="P:'de novo' UMP biosynthetic process"/>
    <property type="evidence" value="ECO:0007669"/>
    <property type="project" value="UniProtKB-UniPathway"/>
</dbReference>
<dbReference type="UniPathway" id="UPA00070">
    <property type="reaction ID" value="UER00117"/>
</dbReference>
<evidence type="ECO:0000256" key="1">
    <source>
        <dbReference type="ARBA" id="ARBA00001947"/>
    </source>
</evidence>
<evidence type="ECO:0000256" key="2">
    <source>
        <dbReference type="ARBA" id="ARBA00004880"/>
    </source>
</evidence>
<dbReference type="FunFam" id="3.20.20.140:FF:000041">
    <property type="entry name" value="Dihydroorotase, variant"/>
    <property type="match status" value="1"/>
</dbReference>
<evidence type="ECO:0000256" key="4">
    <source>
        <dbReference type="ARBA" id="ARBA00012860"/>
    </source>
</evidence>
<keyword evidence="6" id="KW-0378">Hydrolase</keyword>
<evidence type="ECO:0000313" key="10">
    <source>
        <dbReference type="EMBL" id="PRT55884.1"/>
    </source>
</evidence>
<sequence>MSLDLGKPGDFHVHLRDGAMKELVTPSLREGGVSVCFVMPNLVPPLTNPQRVLEYQKSLQKLSPRTKFLMSLYLCNEITPEVIVAAKKAGISGVKCYPAGVTTNSDHGVSSYEPFYPTFAEMERQDIVLNIHGECPSGEDIHVLNAEEKFLPTLELLHSKFPKLRIVLEHCTSKAAIKAVKRCGPNVVATITAHHLYLTVDSWGGNAHNFCKPVAKFPEDREALIEAATSGSPKFFFGSDSAPHPVESKTKGKGAAAGVFTQQHAISYVAQVFDNAGKLDKLRGFVTDFGKDFYRINDADLDSATVTLVEKPFKVADELSKDGLTVIPFQAGETLKWAVEWSN</sequence>
<dbReference type="InterPro" id="IPR002195">
    <property type="entry name" value="Dihydroorotase_CS"/>
</dbReference>
<dbReference type="Gene3D" id="3.20.20.140">
    <property type="entry name" value="Metal-dependent hydrolases"/>
    <property type="match status" value="1"/>
</dbReference>
<dbReference type="STRING" id="45607.A0A2T0FLM1"/>
<dbReference type="InterPro" id="IPR004721">
    <property type="entry name" value="DHOdimr"/>
</dbReference>
<dbReference type="RefSeq" id="XP_024665829.1">
    <property type="nucleotide sequence ID" value="XM_024810061.1"/>
</dbReference>
<evidence type="ECO:0000256" key="5">
    <source>
        <dbReference type="ARBA" id="ARBA00022723"/>
    </source>
</evidence>
<dbReference type="CDD" id="cd01294">
    <property type="entry name" value="DHOase"/>
    <property type="match status" value="1"/>
</dbReference>
<protein>
    <recommendedName>
        <fullName evidence="4">dihydroorotase</fullName>
        <ecNumber evidence="4">3.5.2.3</ecNumber>
    </recommendedName>
</protein>
<dbReference type="PROSITE" id="PS00483">
    <property type="entry name" value="DIHYDROOROTASE_2"/>
    <property type="match status" value="1"/>
</dbReference>
<comment type="caution">
    <text evidence="10">The sequence shown here is derived from an EMBL/GenBank/DDBJ whole genome shotgun (WGS) entry which is preliminary data.</text>
</comment>
<dbReference type="PANTHER" id="PTHR43137:SF1">
    <property type="entry name" value="DIHYDROOROTASE"/>
    <property type="match status" value="1"/>
</dbReference>
<dbReference type="GO" id="GO:0004151">
    <property type="term" value="F:dihydroorotase activity"/>
    <property type="evidence" value="ECO:0007669"/>
    <property type="project" value="UniProtKB-EC"/>
</dbReference>
<gene>
    <name evidence="10" type="ORF">B9G98_03504</name>
</gene>
<dbReference type="GO" id="GO:0046872">
    <property type="term" value="F:metal ion binding"/>
    <property type="evidence" value="ECO:0007669"/>
    <property type="project" value="UniProtKB-KW"/>
</dbReference>
<dbReference type="GeneID" id="36517252"/>
<organism evidence="10 11">
    <name type="scientific">Wickerhamiella sorbophila</name>
    <dbReference type="NCBI Taxonomy" id="45607"/>
    <lineage>
        <taxon>Eukaryota</taxon>
        <taxon>Fungi</taxon>
        <taxon>Dikarya</taxon>
        <taxon>Ascomycota</taxon>
        <taxon>Saccharomycotina</taxon>
        <taxon>Dipodascomycetes</taxon>
        <taxon>Dipodascales</taxon>
        <taxon>Trichomonascaceae</taxon>
        <taxon>Wickerhamiella</taxon>
    </lineage>
</organism>
<proteinExistence type="inferred from homology"/>
<dbReference type="Pfam" id="PF04909">
    <property type="entry name" value="Amidohydro_2"/>
    <property type="match status" value="1"/>
</dbReference>
<dbReference type="GO" id="GO:0006207">
    <property type="term" value="P:'de novo' pyrimidine nucleobase biosynthetic process"/>
    <property type="evidence" value="ECO:0007669"/>
    <property type="project" value="TreeGrafter"/>
</dbReference>
<accession>A0A2T0FLM1</accession>
<comment type="cofactor">
    <cofactor evidence="1">
        <name>Zn(2+)</name>
        <dbReference type="ChEBI" id="CHEBI:29105"/>
    </cofactor>
</comment>
<dbReference type="GO" id="GO:0005737">
    <property type="term" value="C:cytoplasm"/>
    <property type="evidence" value="ECO:0007669"/>
    <property type="project" value="TreeGrafter"/>
</dbReference>
<keyword evidence="11" id="KW-1185">Reference proteome</keyword>
<evidence type="ECO:0000259" key="9">
    <source>
        <dbReference type="Pfam" id="PF04909"/>
    </source>
</evidence>
<comment type="similarity">
    <text evidence="3">Belongs to the metallo-dependent hydrolases superfamily. DHOase family. Class II DHOase subfamily.</text>
</comment>
<feature type="domain" description="Amidohydrolase-related" evidence="9">
    <location>
        <begin position="81"/>
        <end position="246"/>
    </location>
</feature>
<dbReference type="Proteomes" id="UP000238350">
    <property type="component" value="Unassembled WGS sequence"/>
</dbReference>
<dbReference type="OrthoDB" id="1670005at2759"/>
<dbReference type="HAMAP" id="MF_00219">
    <property type="entry name" value="PyrC_classII"/>
    <property type="match status" value="1"/>
</dbReference>
<keyword evidence="8" id="KW-0665">Pyrimidine biosynthesis</keyword>
<evidence type="ECO:0000256" key="6">
    <source>
        <dbReference type="ARBA" id="ARBA00022801"/>
    </source>
</evidence>
<dbReference type="EMBL" id="NDIQ01000022">
    <property type="protein sequence ID" value="PRT55884.1"/>
    <property type="molecule type" value="Genomic_DNA"/>
</dbReference>
<dbReference type="PANTHER" id="PTHR43137">
    <property type="entry name" value="DIHYDROOROTASE"/>
    <property type="match status" value="1"/>
</dbReference>
<comment type="pathway">
    <text evidence="2">Pyrimidine metabolism; UMP biosynthesis via de novo pathway; (S)-dihydroorotate from bicarbonate: step 3/3.</text>
</comment>
<dbReference type="PROSITE" id="PS00482">
    <property type="entry name" value="DIHYDROOROTASE_1"/>
    <property type="match status" value="1"/>
</dbReference>